<dbReference type="AlphaFoldDB" id="A0A2P8E2V2"/>
<organism evidence="1 2">
    <name type="scientific">Cecembia rubra</name>
    <dbReference type="NCBI Taxonomy" id="1485585"/>
    <lineage>
        <taxon>Bacteria</taxon>
        <taxon>Pseudomonadati</taxon>
        <taxon>Bacteroidota</taxon>
        <taxon>Cytophagia</taxon>
        <taxon>Cytophagales</taxon>
        <taxon>Cyclobacteriaceae</taxon>
        <taxon>Cecembia</taxon>
    </lineage>
</organism>
<accession>A0A2P8E2V2</accession>
<reference evidence="1 2" key="1">
    <citation type="submission" date="2018-03" db="EMBL/GenBank/DDBJ databases">
        <title>Genomic Encyclopedia of Archaeal and Bacterial Type Strains, Phase II (KMG-II): from individual species to whole genera.</title>
        <authorList>
            <person name="Goeker M."/>
        </authorList>
    </citation>
    <scope>NUCLEOTIDE SEQUENCE [LARGE SCALE GENOMIC DNA]</scope>
    <source>
        <strain evidence="1 2">DSM 28057</strain>
    </source>
</reference>
<protein>
    <submittedName>
        <fullName evidence="1">Uncharacterized protein</fullName>
    </submittedName>
</protein>
<dbReference type="EMBL" id="PYGF01000006">
    <property type="protein sequence ID" value="PSL03802.1"/>
    <property type="molecule type" value="Genomic_DNA"/>
</dbReference>
<evidence type="ECO:0000313" key="2">
    <source>
        <dbReference type="Proteomes" id="UP000240708"/>
    </source>
</evidence>
<gene>
    <name evidence="1" type="ORF">CLV48_10641</name>
</gene>
<comment type="caution">
    <text evidence="1">The sequence shown here is derived from an EMBL/GenBank/DDBJ whole genome shotgun (WGS) entry which is preliminary data.</text>
</comment>
<sequence>MRLFILCIVYHLTLTNLPAHNPTNIDLPTELLRTYPNGMDSGSARGNEFSYVPILGITTRA</sequence>
<keyword evidence="2" id="KW-1185">Reference proteome</keyword>
<name>A0A2P8E2V2_9BACT</name>
<evidence type="ECO:0000313" key="1">
    <source>
        <dbReference type="EMBL" id="PSL03802.1"/>
    </source>
</evidence>
<proteinExistence type="predicted"/>
<dbReference type="Proteomes" id="UP000240708">
    <property type="component" value="Unassembled WGS sequence"/>
</dbReference>